<accession>A0A919TRZ1</accession>
<dbReference type="Proteomes" id="UP000623608">
    <property type="component" value="Unassembled WGS sequence"/>
</dbReference>
<organism evidence="1 2">
    <name type="scientific">Paractinoplanes tereljensis</name>
    <dbReference type="NCBI Taxonomy" id="571912"/>
    <lineage>
        <taxon>Bacteria</taxon>
        <taxon>Bacillati</taxon>
        <taxon>Actinomycetota</taxon>
        <taxon>Actinomycetes</taxon>
        <taxon>Micromonosporales</taxon>
        <taxon>Micromonosporaceae</taxon>
        <taxon>Paractinoplanes</taxon>
    </lineage>
</organism>
<name>A0A919TRZ1_9ACTN</name>
<proteinExistence type="predicted"/>
<sequence>MAHGRPGGWQAHHPATGPYPVAIQARGLAPASPAPVAPRALLAARGGPPPHPIFPLTGEISAVAGQLFARDPVAADDHQVAVGVGQMGLARAGRVPGA</sequence>
<dbReference type="EMBL" id="BOMY01000010">
    <property type="protein sequence ID" value="GIF18860.1"/>
    <property type="molecule type" value="Genomic_DNA"/>
</dbReference>
<reference evidence="1" key="1">
    <citation type="submission" date="2021-01" db="EMBL/GenBank/DDBJ databases">
        <title>Whole genome shotgun sequence of Actinoplanes tereljensis NBRC 105297.</title>
        <authorList>
            <person name="Komaki H."/>
            <person name="Tamura T."/>
        </authorList>
    </citation>
    <scope>NUCLEOTIDE SEQUENCE</scope>
    <source>
        <strain evidence="1">NBRC 105297</strain>
    </source>
</reference>
<evidence type="ECO:0000313" key="2">
    <source>
        <dbReference type="Proteomes" id="UP000623608"/>
    </source>
</evidence>
<comment type="caution">
    <text evidence="1">The sequence shown here is derived from an EMBL/GenBank/DDBJ whole genome shotgun (WGS) entry which is preliminary data.</text>
</comment>
<keyword evidence="2" id="KW-1185">Reference proteome</keyword>
<evidence type="ECO:0000313" key="1">
    <source>
        <dbReference type="EMBL" id="GIF18860.1"/>
    </source>
</evidence>
<gene>
    <name evidence="1" type="ORF">Ate02nite_15900</name>
</gene>
<dbReference type="AlphaFoldDB" id="A0A919TRZ1"/>
<protein>
    <submittedName>
        <fullName evidence="1">Uncharacterized protein</fullName>
    </submittedName>
</protein>